<dbReference type="AlphaFoldDB" id="A0A9X3BM33"/>
<reference evidence="2" key="2">
    <citation type="journal article" date="2022" name="BMC Genomics">
        <title>Comparative genome analysis of mycobacteria focusing on tRNA and non-coding RNA.</title>
        <authorList>
            <person name="Behra P.R.K."/>
            <person name="Pettersson B.M.F."/>
            <person name="Ramesh M."/>
            <person name="Das S."/>
            <person name="Dasgupta S."/>
            <person name="Kirsebom L.A."/>
        </authorList>
    </citation>
    <scope>NUCLEOTIDE SEQUENCE</scope>
    <source>
        <strain evidence="2">DSM 44615</strain>
    </source>
</reference>
<proteinExistence type="predicted"/>
<feature type="transmembrane region" description="Helical" evidence="1">
    <location>
        <begin position="152"/>
        <end position="174"/>
    </location>
</feature>
<organism evidence="2 3">
    <name type="scientific">[Mycobacterium] manitobense</name>
    <dbReference type="NCBI Taxonomy" id="190147"/>
    <lineage>
        <taxon>Bacteria</taxon>
        <taxon>Bacillati</taxon>
        <taxon>Actinomycetota</taxon>
        <taxon>Actinomycetes</taxon>
        <taxon>Mycobacteriales</taxon>
        <taxon>Mycobacteriaceae</taxon>
        <taxon>Mycolicibacterium</taxon>
    </lineage>
</organism>
<evidence type="ECO:0000256" key="1">
    <source>
        <dbReference type="SAM" id="Phobius"/>
    </source>
</evidence>
<keyword evidence="1" id="KW-0472">Membrane</keyword>
<dbReference type="Proteomes" id="UP001140293">
    <property type="component" value="Unassembled WGS sequence"/>
</dbReference>
<evidence type="ECO:0000313" key="2">
    <source>
        <dbReference type="EMBL" id="MCV7169515.1"/>
    </source>
</evidence>
<protein>
    <submittedName>
        <fullName evidence="2">Uncharacterized protein</fullName>
    </submittedName>
</protein>
<keyword evidence="1" id="KW-0812">Transmembrane</keyword>
<keyword evidence="1" id="KW-1133">Transmembrane helix</keyword>
<reference evidence="2" key="1">
    <citation type="submission" date="2020-07" db="EMBL/GenBank/DDBJ databases">
        <authorList>
            <person name="Pettersson B.M.F."/>
            <person name="Behra P.R.K."/>
            <person name="Ramesh M."/>
            <person name="Das S."/>
            <person name="Dasgupta S."/>
            <person name="Kirsebom L.A."/>
        </authorList>
    </citation>
    <scope>NUCLEOTIDE SEQUENCE</scope>
    <source>
        <strain evidence="2">DSM 44615</strain>
    </source>
</reference>
<accession>A0A9X3BM33</accession>
<dbReference type="RefSeq" id="WP_264011706.1">
    <property type="nucleotide sequence ID" value="NZ_JACKSJ010000047.1"/>
</dbReference>
<keyword evidence="3" id="KW-1185">Reference proteome</keyword>
<sequence>MTQSPTTPAATGDPAGLRDDMRSEYGKLIEIVNGFDQRLLTIKGWGVTLSLASLGLAFQQGHAGLFLVASTSGLAFWALEASTKSHQVHYYLRMRDIEIACYELFGVATPEGTTASSPLIDWSWSVSERQRKSGQRDRAAPPRLSVPGRNPWFHVHVMLPHLVAVILGAVLFVLKLRGVINDW</sequence>
<dbReference type="EMBL" id="JACKSJ010000047">
    <property type="protein sequence ID" value="MCV7169515.1"/>
    <property type="molecule type" value="Genomic_DNA"/>
</dbReference>
<gene>
    <name evidence="2" type="ORF">H7I41_06220</name>
</gene>
<evidence type="ECO:0000313" key="3">
    <source>
        <dbReference type="Proteomes" id="UP001140293"/>
    </source>
</evidence>
<comment type="caution">
    <text evidence="2">The sequence shown here is derived from an EMBL/GenBank/DDBJ whole genome shotgun (WGS) entry which is preliminary data.</text>
</comment>
<name>A0A9X3BM33_9MYCO</name>